<dbReference type="SUPFAM" id="SSF54928">
    <property type="entry name" value="RNA-binding domain, RBD"/>
    <property type="match status" value="1"/>
</dbReference>
<name>A0ABR4BC99_9LECA</name>
<dbReference type="PANTHER" id="PTHR10300">
    <property type="entry name" value="CALCIPRESSIN"/>
    <property type="match status" value="1"/>
</dbReference>
<dbReference type="Pfam" id="PF04847">
    <property type="entry name" value="Calcipressin"/>
    <property type="match status" value="1"/>
</dbReference>
<evidence type="ECO:0000256" key="1">
    <source>
        <dbReference type="ARBA" id="ARBA00008209"/>
    </source>
</evidence>
<protein>
    <recommendedName>
        <fullName evidence="5">Calcipressin-2</fullName>
    </recommendedName>
</protein>
<dbReference type="InterPro" id="IPR006931">
    <property type="entry name" value="Calcipressin"/>
</dbReference>
<evidence type="ECO:0000313" key="3">
    <source>
        <dbReference type="EMBL" id="KAL2055482.1"/>
    </source>
</evidence>
<evidence type="ECO:0000256" key="2">
    <source>
        <dbReference type="SAM" id="MobiDB-lite"/>
    </source>
</evidence>
<feature type="compositionally biased region" description="Basic and acidic residues" evidence="2">
    <location>
        <begin position="302"/>
        <end position="312"/>
    </location>
</feature>
<organism evidence="3 4">
    <name type="scientific">Lepraria finkii</name>
    <dbReference type="NCBI Taxonomy" id="1340010"/>
    <lineage>
        <taxon>Eukaryota</taxon>
        <taxon>Fungi</taxon>
        <taxon>Dikarya</taxon>
        <taxon>Ascomycota</taxon>
        <taxon>Pezizomycotina</taxon>
        <taxon>Lecanoromycetes</taxon>
        <taxon>OSLEUM clade</taxon>
        <taxon>Lecanoromycetidae</taxon>
        <taxon>Lecanorales</taxon>
        <taxon>Lecanorineae</taxon>
        <taxon>Stereocaulaceae</taxon>
        <taxon>Lepraria</taxon>
    </lineage>
</organism>
<dbReference type="EMBL" id="JBHFEH010000011">
    <property type="protein sequence ID" value="KAL2055482.1"/>
    <property type="molecule type" value="Genomic_DNA"/>
</dbReference>
<dbReference type="InterPro" id="IPR012677">
    <property type="entry name" value="Nucleotide-bd_a/b_plait_sf"/>
</dbReference>
<dbReference type="Proteomes" id="UP001590951">
    <property type="component" value="Unassembled WGS sequence"/>
</dbReference>
<dbReference type="InterPro" id="IPR035979">
    <property type="entry name" value="RBD_domain_sf"/>
</dbReference>
<comment type="similarity">
    <text evidence="1">Belongs to the RCAN family.</text>
</comment>
<accession>A0ABR4BC99</accession>
<keyword evidence="4" id="KW-1185">Reference proteome</keyword>
<proteinExistence type="inferred from homology"/>
<dbReference type="PANTHER" id="PTHR10300:SF14">
    <property type="entry name" value="PROTEIN SARAH"/>
    <property type="match status" value="1"/>
</dbReference>
<reference evidence="3 4" key="1">
    <citation type="submission" date="2024-09" db="EMBL/GenBank/DDBJ databases">
        <title>Rethinking Asexuality: The Enigmatic Case of Functional Sexual Genes in Lepraria (Stereocaulaceae).</title>
        <authorList>
            <person name="Doellman M."/>
            <person name="Sun Y."/>
            <person name="Barcenas-Pena A."/>
            <person name="Lumbsch H.T."/>
            <person name="Grewe F."/>
        </authorList>
    </citation>
    <scope>NUCLEOTIDE SEQUENCE [LARGE SCALE GENOMIC DNA]</scope>
    <source>
        <strain evidence="3 4">Grewe 0041</strain>
    </source>
</reference>
<evidence type="ECO:0008006" key="5">
    <source>
        <dbReference type="Google" id="ProtNLM"/>
    </source>
</evidence>
<evidence type="ECO:0000313" key="4">
    <source>
        <dbReference type="Proteomes" id="UP001590951"/>
    </source>
</evidence>
<gene>
    <name evidence="3" type="ORF">ABVK25_004290</name>
</gene>
<feature type="region of interest" description="Disordered" evidence="2">
    <location>
        <begin position="293"/>
        <end position="312"/>
    </location>
</feature>
<comment type="caution">
    <text evidence="3">The sequence shown here is derived from an EMBL/GenBank/DDBJ whole genome shotgun (WGS) entry which is preliminary data.</text>
</comment>
<sequence>MNVKFQNERYEIADLRSAIWISISLHALRVVNIYECDLEILLLQDEVMHNPSTEMSPPVSPSSDPMSDVISEDTRTPLSLDLSALPPLITPHPPSNTLLITNLNSPLTFHPATLEKIKDLLSEPVPLNSFSPLRSFHRIIVSYPTTEAAIEMRQVLDSQPFGSEEDRARIYFGEQTPIAGETEDQHLKAPSLGKLLFISPPPSPPCGWQIRAEEPPNKDVHAEDLQKALAGLNGARRSSEGSDIGAISEEEREELGLNNGLGRKKSGSLCVYHPRAHGDREDLPAVMVVDTTADGGRRRRGEGKILREGGSR</sequence>
<dbReference type="Gene3D" id="3.30.70.330">
    <property type="match status" value="1"/>
</dbReference>